<sequence length="71" mass="7643">MVRGMREHAWITESAHTTLEGRLLYVRCAQCGTRRMDLQGHPEQPPSAASRSVASLGAACAPASKPCALNH</sequence>
<name>A0ABP7E1G7_9MICC</name>
<organism evidence="2 3">
    <name type="scientific">Zhihengliuella alba</name>
    <dbReference type="NCBI Taxonomy" id="547018"/>
    <lineage>
        <taxon>Bacteria</taxon>
        <taxon>Bacillati</taxon>
        <taxon>Actinomycetota</taxon>
        <taxon>Actinomycetes</taxon>
        <taxon>Micrococcales</taxon>
        <taxon>Micrococcaceae</taxon>
        <taxon>Zhihengliuella</taxon>
    </lineage>
</organism>
<evidence type="ECO:0008006" key="4">
    <source>
        <dbReference type="Google" id="ProtNLM"/>
    </source>
</evidence>
<accession>A0ABP7E1G7</accession>
<comment type="caution">
    <text evidence="2">The sequence shown here is derived from an EMBL/GenBank/DDBJ whole genome shotgun (WGS) entry which is preliminary data.</text>
</comment>
<evidence type="ECO:0000256" key="1">
    <source>
        <dbReference type="SAM" id="MobiDB-lite"/>
    </source>
</evidence>
<proteinExistence type="predicted"/>
<evidence type="ECO:0000313" key="2">
    <source>
        <dbReference type="EMBL" id="GAA3712103.1"/>
    </source>
</evidence>
<gene>
    <name evidence="2" type="ORF">GCM10022377_26960</name>
</gene>
<dbReference type="Proteomes" id="UP001501536">
    <property type="component" value="Unassembled WGS sequence"/>
</dbReference>
<evidence type="ECO:0000313" key="3">
    <source>
        <dbReference type="Proteomes" id="UP001501536"/>
    </source>
</evidence>
<keyword evidence="3" id="KW-1185">Reference proteome</keyword>
<feature type="region of interest" description="Disordered" evidence="1">
    <location>
        <begin position="36"/>
        <end position="55"/>
    </location>
</feature>
<dbReference type="EMBL" id="BAABCJ010000007">
    <property type="protein sequence ID" value="GAA3712103.1"/>
    <property type="molecule type" value="Genomic_DNA"/>
</dbReference>
<protein>
    <recommendedName>
        <fullName evidence="4">RNHCP domain-containing protein</fullName>
    </recommendedName>
</protein>
<reference evidence="3" key="1">
    <citation type="journal article" date="2019" name="Int. J. Syst. Evol. Microbiol.">
        <title>The Global Catalogue of Microorganisms (GCM) 10K type strain sequencing project: providing services to taxonomists for standard genome sequencing and annotation.</title>
        <authorList>
            <consortium name="The Broad Institute Genomics Platform"/>
            <consortium name="The Broad Institute Genome Sequencing Center for Infectious Disease"/>
            <person name="Wu L."/>
            <person name="Ma J."/>
        </authorList>
    </citation>
    <scope>NUCLEOTIDE SEQUENCE [LARGE SCALE GENOMIC DNA]</scope>
    <source>
        <strain evidence="3">JCM 16961</strain>
    </source>
</reference>